<dbReference type="Pfam" id="PF06985">
    <property type="entry name" value="HET"/>
    <property type="match status" value="1"/>
</dbReference>
<dbReference type="EMBL" id="PDLN01000023">
    <property type="protein sequence ID" value="RDW57223.1"/>
    <property type="molecule type" value="Genomic_DNA"/>
</dbReference>
<protein>
    <recommendedName>
        <fullName evidence="1">Heterokaryon incompatibility domain-containing protein</fullName>
    </recommendedName>
</protein>
<keyword evidence="3" id="KW-1185">Reference proteome</keyword>
<proteinExistence type="predicted"/>
<feature type="domain" description="Heterokaryon incompatibility" evidence="1">
    <location>
        <begin position="200"/>
        <end position="294"/>
    </location>
</feature>
<dbReference type="PANTHER" id="PTHR33112">
    <property type="entry name" value="DOMAIN PROTEIN, PUTATIVE-RELATED"/>
    <property type="match status" value="1"/>
</dbReference>
<reference evidence="2 3" key="1">
    <citation type="journal article" date="2018" name="IMA Fungus">
        <title>IMA Genome-F 9: Draft genome sequence of Annulohypoxylon stygium, Aspergillus mulundensis, Berkeleyomyces basicola (syn. Thielaviopsis basicola), Ceratocystis smalleyi, two Cercospora beticola strains, Coleophoma cylindrospora, Fusarium fracticaudum, Phialophora cf. hyalina, and Morchella septimelata.</title>
        <authorList>
            <person name="Wingfield B.D."/>
            <person name="Bills G.F."/>
            <person name="Dong Y."/>
            <person name="Huang W."/>
            <person name="Nel W.J."/>
            <person name="Swalarsk-Parry B.S."/>
            <person name="Vaghefi N."/>
            <person name="Wilken P.M."/>
            <person name="An Z."/>
            <person name="de Beer Z.W."/>
            <person name="De Vos L."/>
            <person name="Chen L."/>
            <person name="Duong T.A."/>
            <person name="Gao Y."/>
            <person name="Hammerbacher A."/>
            <person name="Kikkert J.R."/>
            <person name="Li Y."/>
            <person name="Li H."/>
            <person name="Li K."/>
            <person name="Li Q."/>
            <person name="Liu X."/>
            <person name="Ma X."/>
            <person name="Naidoo K."/>
            <person name="Pethybridge S.J."/>
            <person name="Sun J."/>
            <person name="Steenkamp E.T."/>
            <person name="van der Nest M.A."/>
            <person name="van Wyk S."/>
            <person name="Wingfield M.J."/>
            <person name="Xiong C."/>
            <person name="Yue Q."/>
            <person name="Zhang X."/>
        </authorList>
    </citation>
    <scope>NUCLEOTIDE SEQUENCE [LARGE SCALE GENOMIC DNA]</scope>
    <source>
        <strain evidence="2 3">BP5796</strain>
    </source>
</reference>
<sequence>MSASHSVTAHADRGNDGPSWNLKSDSRLCPRCLRLNLDTIFHPITNTPSFRRGTYERLPNLSDWSLIQGSCPLCRLLVFIAKADGRPLSELGASIFWTPNAFENTYQPVSLIKLSWLDPFGDSAIAPPPFLVSSEAQGLDFVRRLQPNLINFSIISGWLNFCQDHHGCDEAQPSPRTIVDNLRLIDCETRRIIPSSGHTYLTLSYVWGPQAKNAVVDDFIEVLPSNLPCTIEDAIVVTKELGFRYLWIDRYCIDRRDQKAFQMQLHQMGNIYRNSVLTIVAAAGSGDSYGLPGVGSRPR</sequence>
<accession>A0A3D8Q5Y2</accession>
<evidence type="ECO:0000313" key="3">
    <source>
        <dbReference type="Proteomes" id="UP000256328"/>
    </source>
</evidence>
<name>A0A3D8Q5Y2_9HELO</name>
<dbReference type="Proteomes" id="UP000256328">
    <property type="component" value="Unassembled WGS sequence"/>
</dbReference>
<gene>
    <name evidence="2" type="ORF">BP5796_12673</name>
</gene>
<organism evidence="2 3">
    <name type="scientific">Coleophoma crateriformis</name>
    <dbReference type="NCBI Taxonomy" id="565419"/>
    <lineage>
        <taxon>Eukaryota</taxon>
        <taxon>Fungi</taxon>
        <taxon>Dikarya</taxon>
        <taxon>Ascomycota</taxon>
        <taxon>Pezizomycotina</taxon>
        <taxon>Leotiomycetes</taxon>
        <taxon>Helotiales</taxon>
        <taxon>Dermateaceae</taxon>
        <taxon>Coleophoma</taxon>
    </lineage>
</organism>
<dbReference type="OrthoDB" id="5428863at2759"/>
<evidence type="ECO:0000313" key="2">
    <source>
        <dbReference type="EMBL" id="RDW57223.1"/>
    </source>
</evidence>
<dbReference type="InterPro" id="IPR010730">
    <property type="entry name" value="HET"/>
</dbReference>
<comment type="caution">
    <text evidence="2">The sequence shown here is derived from an EMBL/GenBank/DDBJ whole genome shotgun (WGS) entry which is preliminary data.</text>
</comment>
<dbReference type="PANTHER" id="PTHR33112:SF1">
    <property type="entry name" value="HETEROKARYON INCOMPATIBILITY DOMAIN-CONTAINING PROTEIN"/>
    <property type="match status" value="1"/>
</dbReference>
<evidence type="ECO:0000259" key="1">
    <source>
        <dbReference type="Pfam" id="PF06985"/>
    </source>
</evidence>
<dbReference type="AlphaFoldDB" id="A0A3D8Q5Y2"/>